<dbReference type="InterPro" id="IPR029058">
    <property type="entry name" value="AB_hydrolase_fold"/>
</dbReference>
<evidence type="ECO:0000256" key="5">
    <source>
        <dbReference type="ARBA" id="ARBA00039314"/>
    </source>
</evidence>
<evidence type="ECO:0000256" key="9">
    <source>
        <dbReference type="ARBA" id="ARBA00046047"/>
    </source>
</evidence>
<dbReference type="PANTHER" id="PTHR16138">
    <property type="entry name" value="MYCOPHENOLIC ACID ACYL-GLUCURONIDE ESTERASE, MITOCHONDRIAL"/>
    <property type="match status" value="1"/>
</dbReference>
<keyword evidence="2 13" id="KW-0378">Hydrolase</keyword>
<dbReference type="Proteomes" id="UP001335183">
    <property type="component" value="Chromosome"/>
</dbReference>
<comment type="catalytic activity">
    <reaction evidence="10">
        <text>S-hexadecanoyl-L-cysteinyl-[protein] + H2O = L-cysteinyl-[protein] + hexadecanoate + H(+)</text>
        <dbReference type="Rhea" id="RHEA:19233"/>
        <dbReference type="Rhea" id="RHEA-COMP:10131"/>
        <dbReference type="Rhea" id="RHEA-COMP:11032"/>
        <dbReference type="ChEBI" id="CHEBI:7896"/>
        <dbReference type="ChEBI" id="CHEBI:15377"/>
        <dbReference type="ChEBI" id="CHEBI:15378"/>
        <dbReference type="ChEBI" id="CHEBI:29950"/>
        <dbReference type="ChEBI" id="CHEBI:74151"/>
        <dbReference type="EC" id="3.1.2.22"/>
    </reaction>
    <physiologicalReaction direction="left-to-right" evidence="10">
        <dbReference type="Rhea" id="RHEA:19234"/>
    </physiologicalReaction>
</comment>
<evidence type="ECO:0000313" key="13">
    <source>
        <dbReference type="EMBL" id="WWA48032.1"/>
    </source>
</evidence>
<gene>
    <name evidence="13" type="ORF">V5F89_03750</name>
</gene>
<evidence type="ECO:0000259" key="12">
    <source>
        <dbReference type="Pfam" id="PF12697"/>
    </source>
</evidence>
<protein>
    <recommendedName>
        <fullName evidence="5">Palmitoyl-protein thioesterase ABHD10, mitochondrial</fullName>
        <ecNumber evidence="4">3.1.1.93</ecNumber>
        <ecNumber evidence="1">3.1.2.22</ecNumber>
    </recommendedName>
    <alternativeName>
        <fullName evidence="7">Acyl-protein thioesterase ABHD10</fullName>
    </alternativeName>
    <alternativeName>
        <fullName evidence="8">Alpha/beta hydrolase domain-containing protein 10</fullName>
    </alternativeName>
    <alternativeName>
        <fullName evidence="6">Mycophenolic acid acyl-glucuronide esterase, mitochondrial</fullName>
    </alternativeName>
</protein>
<evidence type="ECO:0000256" key="2">
    <source>
        <dbReference type="ARBA" id="ARBA00022801"/>
    </source>
</evidence>
<dbReference type="EC" id="3.1.2.22" evidence="1"/>
<dbReference type="Gene3D" id="3.40.50.1820">
    <property type="entry name" value="alpha/beta hydrolase"/>
    <property type="match status" value="1"/>
</dbReference>
<dbReference type="Pfam" id="PF12697">
    <property type="entry name" value="Abhydrolase_6"/>
    <property type="match status" value="1"/>
</dbReference>
<evidence type="ECO:0000313" key="14">
    <source>
        <dbReference type="Proteomes" id="UP001335183"/>
    </source>
</evidence>
<dbReference type="RefSeq" id="WP_338446918.1">
    <property type="nucleotide sequence ID" value="NZ_CP144918.1"/>
</dbReference>
<organism evidence="13 14">
    <name type="scientific">Pelagerythrobacter marensis</name>
    <dbReference type="NCBI Taxonomy" id="543877"/>
    <lineage>
        <taxon>Bacteria</taxon>
        <taxon>Pseudomonadati</taxon>
        <taxon>Pseudomonadota</taxon>
        <taxon>Alphaproteobacteria</taxon>
        <taxon>Sphingomonadales</taxon>
        <taxon>Erythrobacteraceae</taxon>
        <taxon>Pelagerythrobacter</taxon>
    </lineage>
</organism>
<keyword evidence="14" id="KW-1185">Reference proteome</keyword>
<keyword evidence="3" id="KW-0809">Transit peptide</keyword>
<evidence type="ECO:0000256" key="7">
    <source>
        <dbReference type="ARBA" id="ARBA00042645"/>
    </source>
</evidence>
<sequence>MTDDIDFHRLGDGRRIAFRHFAGHGDGAAQPTLVFLPGYMSDMAGGKATAVFGWARSRGQPCLLLDYSGCGRSGGEFAEGTLSRWREEVLALVASRAEGPVTLIGSSMGGWLMLLAGEALGPRMAGMVGIAAAPDFSDWGFDERQKADLAAGRTVLEDNPYGPEPTPTYPAFWQDAQDNRLLEREIAVDCPVRLLHGQRDPDVPWETSLRTAAALRSDDVQVTLVKDGDHRLSREQDIDLLLRTLAALPIQ</sequence>
<evidence type="ECO:0000256" key="10">
    <source>
        <dbReference type="ARBA" id="ARBA00047409"/>
    </source>
</evidence>
<name>A0ABZ2D8B4_9SPHN</name>
<accession>A0ABZ2D8B4</accession>
<proteinExistence type="predicted"/>
<evidence type="ECO:0000256" key="1">
    <source>
        <dbReference type="ARBA" id="ARBA00012423"/>
    </source>
</evidence>
<dbReference type="SUPFAM" id="SSF53474">
    <property type="entry name" value="alpha/beta-Hydrolases"/>
    <property type="match status" value="1"/>
</dbReference>
<dbReference type="InterPro" id="IPR052382">
    <property type="entry name" value="ABHD10_acyl-thioesterase"/>
</dbReference>
<comment type="function">
    <text evidence="9">Acts as an acyl-protein thioesterase that hydrolyzes fatty acids from acylated residues in proteins. Regulates the mitochondrial S-depalmitoylation of the nucleophilic active site residue of peroxiredoxin-5/PRDX5, a key antioxidant protein, therefore modulating mitochondrial antioxidant ability. Also catalyzes the deglucuronidation of mycophenolic acid acyl-glucuronide, an active metabolite of the immunosuppressant drug mycophenolate.</text>
</comment>
<dbReference type="InterPro" id="IPR000073">
    <property type="entry name" value="AB_hydrolase_1"/>
</dbReference>
<evidence type="ECO:0000256" key="8">
    <source>
        <dbReference type="ARBA" id="ARBA00042704"/>
    </source>
</evidence>
<evidence type="ECO:0000256" key="11">
    <source>
        <dbReference type="ARBA" id="ARBA00047972"/>
    </source>
</evidence>
<dbReference type="EC" id="3.1.1.93" evidence="4"/>
<evidence type="ECO:0000256" key="4">
    <source>
        <dbReference type="ARBA" id="ARBA00039132"/>
    </source>
</evidence>
<dbReference type="EMBL" id="CP144918">
    <property type="protein sequence ID" value="WWA48032.1"/>
    <property type="molecule type" value="Genomic_DNA"/>
</dbReference>
<feature type="domain" description="AB hydrolase-1" evidence="12">
    <location>
        <begin position="33"/>
        <end position="230"/>
    </location>
</feature>
<reference evidence="13 14" key="1">
    <citation type="submission" date="2024-02" db="EMBL/GenBank/DDBJ databases">
        <title>The whole genome sequence of five bacterial samples isolated from Abu Dhabi Sabkha-shore region.</title>
        <authorList>
            <person name="Sudalaimuthuasari N."/>
            <person name="Sarfraz B."/>
            <person name="Tuyisabe J.D."/>
            <person name="Mugisha Ntwali L.D.M."/>
            <person name="Ali A.I.A.A."/>
            <person name="Almansoori S.Z.A."/>
            <person name="Alajami H.S.A."/>
            <person name="Almeqbaali A.A.S."/>
            <person name="Kundu B."/>
            <person name="Saeed E.E."/>
            <person name="Sukumarinath V."/>
            <person name="Mishra A.K."/>
            <person name="Hazzouri K.M."/>
            <person name="Almaskari R."/>
            <person name="Sharma A.K."/>
            <person name="Amiri K.M.A."/>
        </authorList>
    </citation>
    <scope>NUCLEOTIDE SEQUENCE [LARGE SCALE GENOMIC DNA]</scope>
    <source>
        <strain evidence="14">kcgeb_sd</strain>
    </source>
</reference>
<comment type="catalytic activity">
    <reaction evidence="11">
        <text>mycophenolic acid O-acyl-beta-D-glucuronide + H2O = mycophenolate + D-glucuronate + H(+)</text>
        <dbReference type="Rhea" id="RHEA:34179"/>
        <dbReference type="ChEBI" id="CHEBI:15377"/>
        <dbReference type="ChEBI" id="CHEBI:15378"/>
        <dbReference type="ChEBI" id="CHEBI:58720"/>
        <dbReference type="ChEBI" id="CHEBI:62932"/>
        <dbReference type="ChEBI" id="CHEBI:66982"/>
        <dbReference type="EC" id="3.1.1.93"/>
    </reaction>
    <physiologicalReaction direction="left-to-right" evidence="11">
        <dbReference type="Rhea" id="RHEA:34180"/>
    </physiologicalReaction>
</comment>
<dbReference type="GO" id="GO:0016787">
    <property type="term" value="F:hydrolase activity"/>
    <property type="evidence" value="ECO:0007669"/>
    <property type="project" value="UniProtKB-KW"/>
</dbReference>
<dbReference type="PANTHER" id="PTHR16138:SF7">
    <property type="entry name" value="PALMITOYL-PROTEIN THIOESTERASE ABHD10, MITOCHONDRIAL"/>
    <property type="match status" value="1"/>
</dbReference>
<evidence type="ECO:0000256" key="6">
    <source>
        <dbReference type="ARBA" id="ARBA00041520"/>
    </source>
</evidence>
<evidence type="ECO:0000256" key="3">
    <source>
        <dbReference type="ARBA" id="ARBA00022946"/>
    </source>
</evidence>